<dbReference type="Gene3D" id="3.55.50.30">
    <property type="match status" value="1"/>
</dbReference>
<evidence type="ECO:0000259" key="3">
    <source>
        <dbReference type="Pfam" id="PF07655"/>
    </source>
</evidence>
<feature type="region of interest" description="Disordered" evidence="1">
    <location>
        <begin position="240"/>
        <end position="268"/>
    </location>
</feature>
<dbReference type="InterPro" id="IPR011514">
    <property type="entry name" value="Secretin_N_2"/>
</dbReference>
<dbReference type="PANTHER" id="PTHR30332:SF17">
    <property type="entry name" value="TYPE IV PILIATION SYSTEM PROTEIN DR_0774-RELATED"/>
    <property type="match status" value="1"/>
</dbReference>
<evidence type="ECO:0000256" key="1">
    <source>
        <dbReference type="SAM" id="MobiDB-lite"/>
    </source>
</evidence>
<evidence type="ECO:0000259" key="2">
    <source>
        <dbReference type="Pfam" id="PF00263"/>
    </source>
</evidence>
<gene>
    <name evidence="4" type="ORF">METUNv1_02414</name>
</gene>
<dbReference type="STRING" id="1000565.METUNv1_02414"/>
<dbReference type="GO" id="GO:0009297">
    <property type="term" value="P:pilus assembly"/>
    <property type="evidence" value="ECO:0007669"/>
    <property type="project" value="InterPro"/>
</dbReference>
<dbReference type="AlphaFoldDB" id="F5RDP7"/>
<dbReference type="InterPro" id="IPR001775">
    <property type="entry name" value="GspD/PilQ"/>
</dbReference>
<accession>F5RDP7</accession>
<dbReference type="Pfam" id="PF00263">
    <property type="entry name" value="Secretin"/>
    <property type="match status" value="1"/>
</dbReference>
<dbReference type="Pfam" id="PF07655">
    <property type="entry name" value="Secretin_N_2"/>
    <property type="match status" value="1"/>
</dbReference>
<feature type="compositionally biased region" description="Low complexity" evidence="1">
    <location>
        <begin position="240"/>
        <end position="261"/>
    </location>
</feature>
<name>F5RDP7_METUF</name>
<evidence type="ECO:0000313" key="5">
    <source>
        <dbReference type="Proteomes" id="UP000005019"/>
    </source>
</evidence>
<dbReference type="PROSITE" id="PS51257">
    <property type="entry name" value="PROKAR_LIPOPROTEIN"/>
    <property type="match status" value="1"/>
</dbReference>
<feature type="compositionally biased region" description="Pro residues" evidence="1">
    <location>
        <begin position="59"/>
        <end position="74"/>
    </location>
</feature>
<evidence type="ECO:0000313" key="4">
    <source>
        <dbReference type="EMBL" id="EGK71028.1"/>
    </source>
</evidence>
<feature type="region of interest" description="Disordered" evidence="1">
    <location>
        <begin position="189"/>
        <end position="211"/>
    </location>
</feature>
<keyword evidence="5" id="KW-1185">Reference proteome</keyword>
<feature type="domain" description="Type II/III secretion system secretin-like" evidence="2">
    <location>
        <begin position="382"/>
        <end position="557"/>
    </location>
</feature>
<dbReference type="GO" id="GO:0015627">
    <property type="term" value="C:type II protein secretion system complex"/>
    <property type="evidence" value="ECO:0007669"/>
    <property type="project" value="TreeGrafter"/>
</dbReference>
<dbReference type="EMBL" id="AFHG01000052">
    <property type="protein sequence ID" value="EGK71028.1"/>
    <property type="molecule type" value="Genomic_DNA"/>
</dbReference>
<proteinExistence type="predicted"/>
<reference evidence="4 5" key="1">
    <citation type="journal article" date="2011" name="J. Bacteriol.">
        <title>Genome sequence of Methyloversatilis universalis FAM5T, a methylotrophic representative of the order Rhodocyclales.</title>
        <authorList>
            <person name="Kittichotirat W."/>
            <person name="Good N.M."/>
            <person name="Hall R."/>
            <person name="Bringel F."/>
            <person name="Lajus A."/>
            <person name="Medigue C."/>
            <person name="Smalley N.E."/>
            <person name="Beck D."/>
            <person name="Bumgarner R."/>
            <person name="Vuilleumier S."/>
            <person name="Kalyuzhnaya M.G."/>
        </authorList>
    </citation>
    <scope>NUCLEOTIDE SEQUENCE [LARGE SCALE GENOMIC DNA]</scope>
    <source>
        <strain evidence="5">ATCC BAA-1314 / JCM 13912 / FAM5</strain>
    </source>
</reference>
<comment type="caution">
    <text evidence="4">The sequence shown here is derived from an EMBL/GenBank/DDBJ whole genome shotgun (WGS) entry which is preliminary data.</text>
</comment>
<sequence length="599" mass="64014">MTAPMRPAQEERRLAGHALRPLLLASLLTAAGGCAMHAPQQMSEGHVLADRIPARPAGDIPPPVARPVAPPQPQPRHKTETYSVVVNQVPVRELLFALARDARVNVDIHPGIEGAVTLNAIDQTLPQLLTRIANQVDMRFELDGPNLVVMPDTPFLRSYRVDYVNMSRDVSGAVSINTQIASTTSAAVTSAAGGATVSTTSGGAGNSSSTRIDNVAKNRFWESLERNLRDLLRETDKLLPADGESAPAAAPAATPVAGGSAQPAPVAERRTTFREAASVILNPETGVINVRATSRQHEKVQEFITQVTRIARRQVMIEATIAEVQLTDNYQQGIDWRALSMGGRRGGVDMQLLTSSTDFTSNNPVAIGLGRNGTLTDSIKLLETYGDVKVLSSPKLSVLNNQTALLKVVNNIVYFEIKSDVVANTNQQAVRSFTATPRSVSVGLVMAVTPQISGDGFVLLNVRPTISRKVGDAQDPTPDLSAPNLVPVIQTRELESVMRVASGETAVLGGLMQDEINYRRDSIPGVSALPILGPLLSARNETSRKTELVVLIRPVVINDASLDGDYAPITGALPGRDFLAPAFPPNTLPPPRPAQEPAR</sequence>
<dbReference type="GO" id="GO:0019867">
    <property type="term" value="C:outer membrane"/>
    <property type="evidence" value="ECO:0007669"/>
    <property type="project" value="InterPro"/>
</dbReference>
<feature type="region of interest" description="Disordered" evidence="1">
    <location>
        <begin position="57"/>
        <end position="78"/>
    </location>
</feature>
<organism evidence="4 5">
    <name type="scientific">Methyloversatilis universalis (strain ATCC BAA-1314 / DSM 25237 / JCM 13912 / CCUG 52030 / FAM5)</name>
    <dbReference type="NCBI Taxonomy" id="1000565"/>
    <lineage>
        <taxon>Bacteria</taxon>
        <taxon>Pseudomonadati</taxon>
        <taxon>Pseudomonadota</taxon>
        <taxon>Betaproteobacteria</taxon>
        <taxon>Nitrosomonadales</taxon>
        <taxon>Sterolibacteriaceae</taxon>
        <taxon>Methyloversatilis</taxon>
    </lineage>
</organism>
<protein>
    <submittedName>
        <fullName evidence="4">Type II and III secretion system protein</fullName>
    </submittedName>
</protein>
<dbReference type="InterPro" id="IPR050810">
    <property type="entry name" value="Bact_Secretion_Sys_Channel"/>
</dbReference>
<dbReference type="PANTHER" id="PTHR30332">
    <property type="entry name" value="PROBABLE GENERAL SECRETION PATHWAY PROTEIN D"/>
    <property type="match status" value="1"/>
</dbReference>
<feature type="compositionally biased region" description="Low complexity" evidence="1">
    <location>
        <begin position="189"/>
        <end position="210"/>
    </location>
</feature>
<dbReference type="eggNOG" id="COG1450">
    <property type="taxonomic scope" value="Bacteria"/>
</dbReference>
<dbReference type="InterPro" id="IPR004846">
    <property type="entry name" value="T2SS/T3SS_dom"/>
</dbReference>
<dbReference type="PRINTS" id="PR00811">
    <property type="entry name" value="BCTERIALGSPD"/>
</dbReference>
<dbReference type="GO" id="GO:0009306">
    <property type="term" value="P:protein secretion"/>
    <property type="evidence" value="ECO:0007669"/>
    <property type="project" value="InterPro"/>
</dbReference>
<dbReference type="Proteomes" id="UP000005019">
    <property type="component" value="Unassembled WGS sequence"/>
</dbReference>
<feature type="domain" description="Secretin N-terminal" evidence="3">
    <location>
        <begin position="157"/>
        <end position="233"/>
    </location>
</feature>